<dbReference type="Proteomes" id="UP000776252">
    <property type="component" value="Unassembled WGS sequence"/>
</dbReference>
<reference evidence="2 3" key="1">
    <citation type="submission" date="2021-06" db="EMBL/GenBank/DDBJ databases">
        <title>Clostridia strains as spoilage organisms.</title>
        <authorList>
            <person name="Wambui J."/>
            <person name="Stephan R."/>
            <person name="Stevens M.J.A."/>
        </authorList>
    </citation>
    <scope>NUCLEOTIDE SEQUENCE [LARGE SCALE GENOMIC DNA]</scope>
    <source>
        <strain evidence="2 3">DSM 14204</strain>
    </source>
</reference>
<evidence type="ECO:0000313" key="3">
    <source>
        <dbReference type="Proteomes" id="UP000776252"/>
    </source>
</evidence>
<evidence type="ECO:0008006" key="4">
    <source>
        <dbReference type="Google" id="ProtNLM"/>
    </source>
</evidence>
<proteinExistence type="predicted"/>
<keyword evidence="1" id="KW-0812">Transmembrane</keyword>
<accession>A0ABS6BU20</accession>
<keyword evidence="3" id="KW-1185">Reference proteome</keyword>
<name>A0ABS6BU20_9CLOT</name>
<feature type="transmembrane region" description="Helical" evidence="1">
    <location>
        <begin position="48"/>
        <end position="65"/>
    </location>
</feature>
<dbReference type="RefSeq" id="WP_216149548.1">
    <property type="nucleotide sequence ID" value="NZ_JAHLDV010000026.1"/>
</dbReference>
<evidence type="ECO:0000313" key="2">
    <source>
        <dbReference type="EMBL" id="MBU3160415.1"/>
    </source>
</evidence>
<dbReference type="EMBL" id="JAHLDV010000026">
    <property type="protein sequence ID" value="MBU3160415.1"/>
    <property type="molecule type" value="Genomic_DNA"/>
</dbReference>
<evidence type="ECO:0000256" key="1">
    <source>
        <dbReference type="SAM" id="Phobius"/>
    </source>
</evidence>
<gene>
    <name evidence="2" type="ORF">KPL37_11735</name>
</gene>
<keyword evidence="1" id="KW-0472">Membrane</keyword>
<organism evidence="2 3">
    <name type="scientific">Clostridium frigoris</name>
    <dbReference type="NCBI Taxonomy" id="205327"/>
    <lineage>
        <taxon>Bacteria</taxon>
        <taxon>Bacillati</taxon>
        <taxon>Bacillota</taxon>
        <taxon>Clostridia</taxon>
        <taxon>Eubacteriales</taxon>
        <taxon>Clostridiaceae</taxon>
        <taxon>Clostridium</taxon>
    </lineage>
</organism>
<comment type="caution">
    <text evidence="2">The sequence shown here is derived from an EMBL/GenBank/DDBJ whole genome shotgun (WGS) entry which is preliminary data.</text>
</comment>
<protein>
    <recommendedName>
        <fullName evidence="4">DUF3017 domain-containing protein</fullName>
    </recommendedName>
</protein>
<feature type="transmembrane region" description="Helical" evidence="1">
    <location>
        <begin position="25"/>
        <end position="42"/>
    </location>
</feature>
<sequence length="99" mass="11227">MRKIKKNSKSQGLARKVQKIKNTKDLLRILIGTFLYIITFFLNDNSSVKFALFIIAFILVGSKVLIKSAKNILRGQVFDEIFLMSVATIGAFAIKQYPE</sequence>
<keyword evidence="1" id="KW-1133">Transmembrane helix</keyword>